<feature type="compositionally biased region" description="Gly residues" evidence="9">
    <location>
        <begin position="546"/>
        <end position="555"/>
    </location>
</feature>
<dbReference type="EMBL" id="LGRX02015067">
    <property type="protein sequence ID" value="KAK3263765.1"/>
    <property type="molecule type" value="Genomic_DNA"/>
</dbReference>
<name>A0AAE0KX69_9CHLO</name>
<evidence type="ECO:0000256" key="8">
    <source>
        <dbReference type="ARBA" id="ARBA00023242"/>
    </source>
</evidence>
<dbReference type="SMART" id="SM00249">
    <property type="entry name" value="PHD"/>
    <property type="match status" value="1"/>
</dbReference>
<feature type="compositionally biased region" description="Basic and acidic residues" evidence="9">
    <location>
        <begin position="524"/>
        <end position="545"/>
    </location>
</feature>
<feature type="compositionally biased region" description="Low complexity" evidence="9">
    <location>
        <begin position="746"/>
        <end position="758"/>
    </location>
</feature>
<keyword evidence="12" id="KW-1185">Reference proteome</keyword>
<keyword evidence="3" id="KW-0677">Repeat</keyword>
<dbReference type="AlphaFoldDB" id="A0AAE0KX69"/>
<feature type="compositionally biased region" description="Acidic residues" evidence="9">
    <location>
        <begin position="600"/>
        <end position="623"/>
    </location>
</feature>
<dbReference type="PANTHER" id="PTHR13763">
    <property type="entry name" value="BREAST CANCER TYPE 1 SUSCEPTIBILITY PROTEIN BRCA1"/>
    <property type="match status" value="1"/>
</dbReference>
<dbReference type="CDD" id="cd20404">
    <property type="entry name" value="Tudor_Agenet_AtEML-like"/>
    <property type="match status" value="1"/>
</dbReference>
<organism evidence="11 12">
    <name type="scientific">Cymbomonas tetramitiformis</name>
    <dbReference type="NCBI Taxonomy" id="36881"/>
    <lineage>
        <taxon>Eukaryota</taxon>
        <taxon>Viridiplantae</taxon>
        <taxon>Chlorophyta</taxon>
        <taxon>Pyramimonadophyceae</taxon>
        <taxon>Pyramimonadales</taxon>
        <taxon>Pyramimonadaceae</taxon>
        <taxon>Cymbomonas</taxon>
    </lineage>
</organism>
<dbReference type="Gene3D" id="2.30.30.140">
    <property type="match status" value="1"/>
</dbReference>
<feature type="region of interest" description="Disordered" evidence="9">
    <location>
        <begin position="27"/>
        <end position="54"/>
    </location>
</feature>
<dbReference type="PROSITE" id="PS51805">
    <property type="entry name" value="EPHD"/>
    <property type="match status" value="1"/>
</dbReference>
<keyword evidence="2" id="KW-0479">Metal-binding</keyword>
<feature type="compositionally biased region" description="Gly residues" evidence="9">
    <location>
        <begin position="736"/>
        <end position="745"/>
    </location>
</feature>
<evidence type="ECO:0000256" key="7">
    <source>
        <dbReference type="ARBA" id="ARBA00023204"/>
    </source>
</evidence>
<evidence type="ECO:0000256" key="1">
    <source>
        <dbReference type="ARBA" id="ARBA00004123"/>
    </source>
</evidence>
<evidence type="ECO:0000256" key="2">
    <source>
        <dbReference type="ARBA" id="ARBA00022723"/>
    </source>
</evidence>
<comment type="subcellular location">
    <subcellularLocation>
        <location evidence="1">Nucleus</location>
    </subcellularLocation>
</comment>
<keyword evidence="4" id="KW-0227">DNA damage</keyword>
<keyword evidence="8" id="KW-0539">Nucleus</keyword>
<evidence type="ECO:0000256" key="9">
    <source>
        <dbReference type="SAM" id="MobiDB-lite"/>
    </source>
</evidence>
<evidence type="ECO:0000256" key="6">
    <source>
        <dbReference type="ARBA" id="ARBA00022833"/>
    </source>
</evidence>
<dbReference type="Proteomes" id="UP001190700">
    <property type="component" value="Unassembled WGS sequence"/>
</dbReference>
<keyword evidence="7" id="KW-0234">DNA repair</keyword>
<feature type="region of interest" description="Disordered" evidence="9">
    <location>
        <begin position="305"/>
        <end position="354"/>
    </location>
</feature>
<evidence type="ECO:0000256" key="3">
    <source>
        <dbReference type="ARBA" id="ARBA00022737"/>
    </source>
</evidence>
<dbReference type="Pfam" id="PF13771">
    <property type="entry name" value="zf-HC5HC2H"/>
    <property type="match status" value="1"/>
</dbReference>
<protein>
    <recommendedName>
        <fullName evidence="10">PHD-type domain-containing protein</fullName>
    </recommendedName>
</protein>
<reference evidence="11 12" key="1">
    <citation type="journal article" date="2015" name="Genome Biol. Evol.">
        <title>Comparative Genomics of a Bacterivorous Green Alga Reveals Evolutionary Causalities and Consequences of Phago-Mixotrophic Mode of Nutrition.</title>
        <authorList>
            <person name="Burns J.A."/>
            <person name="Paasch A."/>
            <person name="Narechania A."/>
            <person name="Kim E."/>
        </authorList>
    </citation>
    <scope>NUCLEOTIDE SEQUENCE [LARGE SCALE GENOMIC DNA]</scope>
    <source>
        <strain evidence="11 12">PLY_AMNH</strain>
    </source>
</reference>
<evidence type="ECO:0000256" key="5">
    <source>
        <dbReference type="ARBA" id="ARBA00022771"/>
    </source>
</evidence>
<dbReference type="GO" id="GO:0004842">
    <property type="term" value="F:ubiquitin-protein transferase activity"/>
    <property type="evidence" value="ECO:0007669"/>
    <property type="project" value="TreeGrafter"/>
</dbReference>
<keyword evidence="6" id="KW-0862">Zinc</keyword>
<evidence type="ECO:0000313" key="11">
    <source>
        <dbReference type="EMBL" id="KAK3263765.1"/>
    </source>
</evidence>
<dbReference type="InterPro" id="IPR034732">
    <property type="entry name" value="EPHD"/>
</dbReference>
<proteinExistence type="predicted"/>
<dbReference type="Gene3D" id="3.30.40.10">
    <property type="entry name" value="Zinc/RING finger domain, C3HC4 (zinc finger)"/>
    <property type="match status" value="1"/>
</dbReference>
<feature type="domain" description="PHD-type" evidence="10">
    <location>
        <begin position="66"/>
        <end position="171"/>
    </location>
</feature>
<evidence type="ECO:0000256" key="4">
    <source>
        <dbReference type="ARBA" id="ARBA00022763"/>
    </source>
</evidence>
<evidence type="ECO:0000259" key="10">
    <source>
        <dbReference type="PROSITE" id="PS51805"/>
    </source>
</evidence>
<dbReference type="GO" id="GO:0000724">
    <property type="term" value="P:double-strand break repair via homologous recombination"/>
    <property type="evidence" value="ECO:0007669"/>
    <property type="project" value="TreeGrafter"/>
</dbReference>
<dbReference type="GO" id="GO:0008270">
    <property type="term" value="F:zinc ion binding"/>
    <property type="evidence" value="ECO:0007669"/>
    <property type="project" value="UniProtKB-KW"/>
</dbReference>
<comment type="caution">
    <text evidence="11">The sequence shown here is derived from an EMBL/GenBank/DDBJ whole genome shotgun (WGS) entry which is preliminary data.</text>
</comment>
<feature type="region of interest" description="Disordered" evidence="9">
    <location>
        <begin position="721"/>
        <end position="767"/>
    </location>
</feature>
<dbReference type="InterPro" id="IPR031099">
    <property type="entry name" value="BRCA1-associated"/>
</dbReference>
<sequence length="900" mass="94765">MGHARPSPARPAASRATKSLARLTPRVCAFSPPPATSPPPMASTPPVTSPPPVASRRRRAWPVATPRICAFCRGGEDGQYGCMAEAEGRAMHELCAVWSPGCYHSDDGKLCGVAKELRRGRMLRCTWCGSLGATIGCLKGTCRENFHLPCAAAAQCQLDQEMFGLRCPKHAIQGEQAHVAAGDAERMDTDGWRWRAACGNARELSGEVTESRADACPRDAACGQLALTVAADAAARRGGHAEAAAQQGGMGAAGCPELAVTTVSQDVLRRGKLSQPLDVGICGGERERSLSPVYTRALEERPLSPVYTRAPEAETGAQREARDDPWAQPADGVDDASTQEGAAPGTGEADTRYASRVRKAEDAAAGRVRLSCKRVFRKAGLIQSKQCTSSSPSPHGSDGPGCAAGISSIAASGCSEAVKRGRNVEVRRDVMMEWGLEREVEAKLDVARAAGQRVLISAPSQEARVARPECRVVARGCSEAVNGTRNVEVRRNVTMEWGLEREAEVKPDVAQWASQRGRISPTQESREARPELRRDTSCHPARGDGSHGGARGAGAQGVQHESQSVVTPTGAGGGGACRRPALCSKRRPSAEVTESAADASTEDAAADASTEDAAADASTEDAAADASTEDVGLRGGCSRTSVSPGTRIEVYWQDDAAFYAGVVQHYTEEGKAFVQYDDGDVETLDLALETYKLLGDSLVVTETGLNDENLTCGDTDTMETGACDSRLRPADAATDGGAGGEGSGQQGSTATTAAAAVAPERRDVDTGARDAVCRDEWHPKPEQADAQPASFAGAAACTGARVPDQAAVGTKSISGGSLLYAVWITLTRAHSQGHSHLHIKDIYERTNKAKTVAEGFYDWSRSKTPKSSISAVITTNKTLIFWPLGDGKVALRHKKVDQSI</sequence>
<gene>
    <name evidence="11" type="ORF">CYMTET_27452</name>
</gene>
<feature type="region of interest" description="Disordered" evidence="9">
    <location>
        <begin position="504"/>
        <end position="640"/>
    </location>
</feature>
<keyword evidence="5" id="KW-0863">Zinc-finger</keyword>
<dbReference type="GO" id="GO:0045944">
    <property type="term" value="P:positive regulation of transcription by RNA polymerase II"/>
    <property type="evidence" value="ECO:0007669"/>
    <property type="project" value="TreeGrafter"/>
</dbReference>
<dbReference type="GO" id="GO:0005634">
    <property type="term" value="C:nucleus"/>
    <property type="evidence" value="ECO:0007669"/>
    <property type="project" value="UniProtKB-SubCell"/>
</dbReference>
<dbReference type="PANTHER" id="PTHR13763:SF0">
    <property type="entry name" value="BREAST CANCER TYPE 1 SUSCEPTIBILITY PROTEIN"/>
    <property type="match status" value="1"/>
</dbReference>
<dbReference type="InterPro" id="IPR001965">
    <property type="entry name" value="Znf_PHD"/>
</dbReference>
<evidence type="ECO:0000313" key="12">
    <source>
        <dbReference type="Proteomes" id="UP001190700"/>
    </source>
</evidence>
<dbReference type="InterPro" id="IPR013083">
    <property type="entry name" value="Znf_RING/FYVE/PHD"/>
</dbReference>
<feature type="compositionally biased region" description="Pro residues" evidence="9">
    <location>
        <begin position="31"/>
        <end position="53"/>
    </location>
</feature>
<accession>A0AAE0KX69</accession>